<gene>
    <name evidence="2" type="ORF">GGX14DRAFT_402448</name>
</gene>
<keyword evidence="3" id="KW-1185">Reference proteome</keyword>
<reference evidence="2" key="1">
    <citation type="submission" date="2023-03" db="EMBL/GenBank/DDBJ databases">
        <title>Massive genome expansion in bonnet fungi (Mycena s.s.) driven by repeated elements and novel gene families across ecological guilds.</title>
        <authorList>
            <consortium name="Lawrence Berkeley National Laboratory"/>
            <person name="Harder C.B."/>
            <person name="Miyauchi S."/>
            <person name="Viragh M."/>
            <person name="Kuo A."/>
            <person name="Thoen E."/>
            <person name="Andreopoulos B."/>
            <person name="Lu D."/>
            <person name="Skrede I."/>
            <person name="Drula E."/>
            <person name="Henrissat B."/>
            <person name="Morin E."/>
            <person name="Kohler A."/>
            <person name="Barry K."/>
            <person name="LaButti K."/>
            <person name="Morin E."/>
            <person name="Salamov A."/>
            <person name="Lipzen A."/>
            <person name="Mereny Z."/>
            <person name="Hegedus B."/>
            <person name="Baldrian P."/>
            <person name="Stursova M."/>
            <person name="Weitz H."/>
            <person name="Taylor A."/>
            <person name="Grigoriev I.V."/>
            <person name="Nagy L.G."/>
            <person name="Martin F."/>
            <person name="Kauserud H."/>
        </authorList>
    </citation>
    <scope>NUCLEOTIDE SEQUENCE</scope>
    <source>
        <strain evidence="2">9144</strain>
    </source>
</reference>
<feature type="region of interest" description="Disordered" evidence="1">
    <location>
        <begin position="187"/>
        <end position="208"/>
    </location>
</feature>
<proteinExistence type="predicted"/>
<comment type="caution">
    <text evidence="2">The sequence shown here is derived from an EMBL/GenBank/DDBJ whole genome shotgun (WGS) entry which is preliminary data.</text>
</comment>
<dbReference type="AlphaFoldDB" id="A0AAD6Y9J1"/>
<evidence type="ECO:0000313" key="3">
    <source>
        <dbReference type="Proteomes" id="UP001219525"/>
    </source>
</evidence>
<dbReference type="Proteomes" id="UP001219525">
    <property type="component" value="Unassembled WGS sequence"/>
</dbReference>
<protein>
    <submittedName>
        <fullName evidence="2">Uncharacterized protein</fullName>
    </submittedName>
</protein>
<evidence type="ECO:0000313" key="2">
    <source>
        <dbReference type="EMBL" id="KAJ7197829.1"/>
    </source>
</evidence>
<evidence type="ECO:0000256" key="1">
    <source>
        <dbReference type="SAM" id="MobiDB-lite"/>
    </source>
</evidence>
<organism evidence="2 3">
    <name type="scientific">Mycena pura</name>
    <dbReference type="NCBI Taxonomy" id="153505"/>
    <lineage>
        <taxon>Eukaryota</taxon>
        <taxon>Fungi</taxon>
        <taxon>Dikarya</taxon>
        <taxon>Basidiomycota</taxon>
        <taxon>Agaricomycotina</taxon>
        <taxon>Agaricomycetes</taxon>
        <taxon>Agaricomycetidae</taxon>
        <taxon>Agaricales</taxon>
        <taxon>Marasmiineae</taxon>
        <taxon>Mycenaceae</taxon>
        <taxon>Mycena</taxon>
    </lineage>
</organism>
<sequence>MEATEPGIIAPAATVSYHALTACNQELPRSDGGQPGATSGYQTTGISYPNYWVMRPKGKGSLWLLMISQLPGNSCVVLVADSLRVVTFRAPAPRERVRIARDVRKQNLFSRSISPQLVIFTELLRLALEDAPREVARSGLSTSLRSKAFKTTNIGFHPLAPTFRFITAHQRLQNNKIRLPSSCAYMTTPSSSPEPSVTLPPSSLPGSLESEQPVQRNVVLYPWNQLERLLVPLSFDGAPATPTLRAARVDDIFDLDPRQCPECFKPYSPCAFRNCGFTILMACPHTDMWLDAEDNHPCECLTALLTDIGPPPFGNLVVVKHPLRPLRDDTLGPDLPVLDIEEDDLAVVDRIIQRWVEYLFALDGGLAYFVPNP</sequence>
<dbReference type="EMBL" id="JARJCW010000076">
    <property type="protein sequence ID" value="KAJ7197829.1"/>
    <property type="molecule type" value="Genomic_DNA"/>
</dbReference>
<accession>A0AAD6Y9J1</accession>
<name>A0AAD6Y9J1_9AGAR</name>